<comment type="caution">
    <text evidence="2">The sequence shown here is derived from an EMBL/GenBank/DDBJ whole genome shotgun (WGS) entry which is preliminary data.</text>
</comment>
<gene>
    <name evidence="2" type="ORF">EYF80_057995</name>
</gene>
<name>A0A4Z2ESF7_9TELE</name>
<keyword evidence="3" id="KW-1185">Reference proteome</keyword>
<proteinExistence type="predicted"/>
<reference evidence="2 3" key="1">
    <citation type="submission" date="2019-03" db="EMBL/GenBank/DDBJ databases">
        <title>First draft genome of Liparis tanakae, snailfish: a comprehensive survey of snailfish specific genes.</title>
        <authorList>
            <person name="Kim W."/>
            <person name="Song I."/>
            <person name="Jeong J.-H."/>
            <person name="Kim D."/>
            <person name="Kim S."/>
            <person name="Ryu S."/>
            <person name="Song J.Y."/>
            <person name="Lee S.K."/>
        </authorList>
    </citation>
    <scope>NUCLEOTIDE SEQUENCE [LARGE SCALE GENOMIC DNA]</scope>
    <source>
        <tissue evidence="2">Muscle</tissue>
    </source>
</reference>
<sequence>MLQRGVPGPLEVDQLGRLVHPDLRAGGALQRSQTHLPRCSAEVILYRWQKPVLDSLTAMKLMSSSLVWTNGERAAAAGEGRRAHVDPDVAGLLVDDEGLHAAPPQGLQAPEALGGVLAGGDEERRRQQDQLETLLPPVHHGRPGAEEEEETDSVSQHEGFRGAPFTNGALEEGTPYYRPSLVQPALVMYSAPGNRRLKGTGSSFSCAPTIWRADNRKLA</sequence>
<dbReference type="Proteomes" id="UP000314294">
    <property type="component" value="Unassembled WGS sequence"/>
</dbReference>
<dbReference type="EMBL" id="SRLO01003109">
    <property type="protein sequence ID" value="TNN31847.1"/>
    <property type="molecule type" value="Genomic_DNA"/>
</dbReference>
<organism evidence="2 3">
    <name type="scientific">Liparis tanakae</name>
    <name type="common">Tanaka's snailfish</name>
    <dbReference type="NCBI Taxonomy" id="230148"/>
    <lineage>
        <taxon>Eukaryota</taxon>
        <taxon>Metazoa</taxon>
        <taxon>Chordata</taxon>
        <taxon>Craniata</taxon>
        <taxon>Vertebrata</taxon>
        <taxon>Euteleostomi</taxon>
        <taxon>Actinopterygii</taxon>
        <taxon>Neopterygii</taxon>
        <taxon>Teleostei</taxon>
        <taxon>Neoteleostei</taxon>
        <taxon>Acanthomorphata</taxon>
        <taxon>Eupercaria</taxon>
        <taxon>Perciformes</taxon>
        <taxon>Cottioidei</taxon>
        <taxon>Cottales</taxon>
        <taxon>Liparidae</taxon>
        <taxon>Liparis</taxon>
    </lineage>
</organism>
<protein>
    <submittedName>
        <fullName evidence="2">Uncharacterized protein</fullName>
    </submittedName>
</protein>
<evidence type="ECO:0000256" key="1">
    <source>
        <dbReference type="SAM" id="MobiDB-lite"/>
    </source>
</evidence>
<accession>A0A4Z2ESF7</accession>
<evidence type="ECO:0000313" key="3">
    <source>
        <dbReference type="Proteomes" id="UP000314294"/>
    </source>
</evidence>
<dbReference type="AlphaFoldDB" id="A0A4Z2ESF7"/>
<evidence type="ECO:0000313" key="2">
    <source>
        <dbReference type="EMBL" id="TNN31847.1"/>
    </source>
</evidence>
<feature type="region of interest" description="Disordered" evidence="1">
    <location>
        <begin position="132"/>
        <end position="176"/>
    </location>
</feature>